<evidence type="ECO:0000256" key="3">
    <source>
        <dbReference type="ARBA" id="ARBA00022801"/>
    </source>
</evidence>
<accession>A0A6M1RMV5</accession>
<dbReference type="Pfam" id="PF01435">
    <property type="entry name" value="Peptidase_M48"/>
    <property type="match status" value="1"/>
</dbReference>
<feature type="domain" description="Peptidase M48" evidence="7">
    <location>
        <begin position="59"/>
        <end position="244"/>
    </location>
</feature>
<keyword evidence="5 6" id="KW-0482">Metalloprotease</keyword>
<evidence type="ECO:0000256" key="1">
    <source>
        <dbReference type="ARBA" id="ARBA00022670"/>
    </source>
</evidence>
<dbReference type="EMBL" id="JAAKYA010000042">
    <property type="protein sequence ID" value="NGO39023.1"/>
    <property type="molecule type" value="Genomic_DNA"/>
</dbReference>
<proteinExistence type="inferred from homology"/>
<evidence type="ECO:0000313" key="9">
    <source>
        <dbReference type="Proteomes" id="UP000477311"/>
    </source>
</evidence>
<gene>
    <name evidence="8" type="ORF">G4L39_06385</name>
</gene>
<name>A0A6M1RMV5_9BACT</name>
<dbReference type="PANTHER" id="PTHR22726">
    <property type="entry name" value="METALLOENDOPEPTIDASE OMA1"/>
    <property type="match status" value="1"/>
</dbReference>
<dbReference type="Gene3D" id="3.30.2010.10">
    <property type="entry name" value="Metalloproteases ('zincins'), catalytic domain"/>
    <property type="match status" value="1"/>
</dbReference>
<evidence type="ECO:0000256" key="5">
    <source>
        <dbReference type="ARBA" id="ARBA00023049"/>
    </source>
</evidence>
<comment type="similarity">
    <text evidence="6">Belongs to the peptidase M48 family.</text>
</comment>
<keyword evidence="1 6" id="KW-0645">Protease</keyword>
<protein>
    <submittedName>
        <fullName evidence="8">M48 family metallopeptidase</fullName>
    </submittedName>
</protein>
<keyword evidence="9" id="KW-1185">Reference proteome</keyword>
<organism evidence="8 9">
    <name type="scientific">Limisphaera ngatamarikiensis</name>
    <dbReference type="NCBI Taxonomy" id="1324935"/>
    <lineage>
        <taxon>Bacteria</taxon>
        <taxon>Pseudomonadati</taxon>
        <taxon>Verrucomicrobiota</taxon>
        <taxon>Verrucomicrobiia</taxon>
        <taxon>Limisphaerales</taxon>
        <taxon>Limisphaeraceae</taxon>
        <taxon>Limisphaera</taxon>
    </lineage>
</organism>
<dbReference type="InterPro" id="IPR001915">
    <property type="entry name" value="Peptidase_M48"/>
</dbReference>
<dbReference type="GO" id="GO:0046872">
    <property type="term" value="F:metal ion binding"/>
    <property type="evidence" value="ECO:0007669"/>
    <property type="project" value="UniProtKB-KW"/>
</dbReference>
<dbReference type="CDD" id="cd07331">
    <property type="entry name" value="M48C_Oma1_like"/>
    <property type="match status" value="1"/>
</dbReference>
<comment type="caution">
    <text evidence="8">The sequence shown here is derived from an EMBL/GenBank/DDBJ whole genome shotgun (WGS) entry which is preliminary data.</text>
</comment>
<dbReference type="Proteomes" id="UP000477311">
    <property type="component" value="Unassembled WGS sequence"/>
</dbReference>
<keyword evidence="4 6" id="KW-0862">Zinc</keyword>
<evidence type="ECO:0000256" key="2">
    <source>
        <dbReference type="ARBA" id="ARBA00022723"/>
    </source>
</evidence>
<evidence type="ECO:0000256" key="4">
    <source>
        <dbReference type="ARBA" id="ARBA00022833"/>
    </source>
</evidence>
<reference evidence="8 9" key="1">
    <citation type="submission" date="2020-02" db="EMBL/GenBank/DDBJ databases">
        <title>Draft genome sequence of Limisphaera ngatamarikiensis NGM72.4T, a thermophilic Verrucomicrobia grouped in subdivision 3.</title>
        <authorList>
            <person name="Carere C.R."/>
            <person name="Steen J."/>
            <person name="Hugenholtz P."/>
            <person name="Stott M.B."/>
        </authorList>
    </citation>
    <scope>NUCLEOTIDE SEQUENCE [LARGE SCALE GENOMIC DNA]</scope>
    <source>
        <strain evidence="8 9">NGM72.4</strain>
    </source>
</reference>
<comment type="cofactor">
    <cofactor evidence="6">
        <name>Zn(2+)</name>
        <dbReference type="ChEBI" id="CHEBI:29105"/>
    </cofactor>
    <text evidence="6">Binds 1 zinc ion per subunit.</text>
</comment>
<dbReference type="GO" id="GO:0016020">
    <property type="term" value="C:membrane"/>
    <property type="evidence" value="ECO:0007669"/>
    <property type="project" value="TreeGrafter"/>
</dbReference>
<evidence type="ECO:0000259" key="7">
    <source>
        <dbReference type="Pfam" id="PF01435"/>
    </source>
</evidence>
<sequence length="262" mass="28547">MVLGMVGLAGLMLSCATVPETGRTQLRLIPPGEEVQLGLQSFEQLKKQLPVSKDTAARAMVEKVGRAIASVAPLPDAQWEFVLFESPEANAFCLPGGKVGVYTGILPITQNEAGLATVLGHEVAHAVARHGAERLSHEWLRELGGQVLAASVARSDPRAQQLALLAYGVGTEVGAILPYSRLQESEADHMGLLYMARAGYDPREAVKFWQRFAAYNQQQGGARVPAWLRTHPLDETRIRQLEQWMPAALAEYEKAQSSRGVR</sequence>
<dbReference type="PANTHER" id="PTHR22726:SF24">
    <property type="entry name" value="M48 FAMILY METALLOPEPTIDASE"/>
    <property type="match status" value="1"/>
</dbReference>
<dbReference type="InterPro" id="IPR051156">
    <property type="entry name" value="Mito/Outer_Membr_Metalloprot"/>
</dbReference>
<keyword evidence="2" id="KW-0479">Metal-binding</keyword>
<dbReference type="GO" id="GO:0051603">
    <property type="term" value="P:proteolysis involved in protein catabolic process"/>
    <property type="evidence" value="ECO:0007669"/>
    <property type="project" value="TreeGrafter"/>
</dbReference>
<evidence type="ECO:0000313" key="8">
    <source>
        <dbReference type="EMBL" id="NGO39023.1"/>
    </source>
</evidence>
<dbReference type="GO" id="GO:0004222">
    <property type="term" value="F:metalloendopeptidase activity"/>
    <property type="evidence" value="ECO:0007669"/>
    <property type="project" value="InterPro"/>
</dbReference>
<dbReference type="AlphaFoldDB" id="A0A6M1RMV5"/>
<evidence type="ECO:0000256" key="6">
    <source>
        <dbReference type="RuleBase" id="RU003983"/>
    </source>
</evidence>
<keyword evidence="3 6" id="KW-0378">Hydrolase</keyword>